<dbReference type="Proteomes" id="UP000053562">
    <property type="component" value="Unassembled WGS sequence"/>
</dbReference>
<protein>
    <recommendedName>
        <fullName evidence="4">Variable surface protein Vir7-like protein</fullName>
    </recommendedName>
</protein>
<dbReference type="EMBL" id="KQ234597">
    <property type="protein sequence ID" value="KMZ76834.1"/>
    <property type="molecule type" value="Genomic_DNA"/>
</dbReference>
<evidence type="ECO:0000313" key="3">
    <source>
        <dbReference type="Proteomes" id="UP000053562"/>
    </source>
</evidence>
<evidence type="ECO:0008006" key="4">
    <source>
        <dbReference type="Google" id="ProtNLM"/>
    </source>
</evidence>
<sequence length="311" mass="36196">MVNAYNEFNKVVEEKEKTFDVSLIDRTKNFDPDYEKNKVIYEKLMRNLSSLLNRKYNKMSMQDYCRFLYQWLYHSQKKYDIGDYYLGIFYGVSHDNIVRKGGTNICSYFSYATTYENPLNIIKLENFQEDIDIIQSILKNKNDSITSCKRYICECFKIYKKLYQQSHCQYESEVGTKRRSTCDKLRAFKTAYTSYLYDREIKDKVPSLDTAENEPLPMCNQSKPVPVIETAHHVGEKGELKSLPGVEAAPRQSGSSVSTDESENTKPFNTSTIVSTVAGIPPFLALIYKVNNFYIKLKRTLNTNICVRVLY</sequence>
<name>A0A0J9S282_PLAVI</name>
<organism evidence="2 3">
    <name type="scientific">Plasmodium vivax India VII</name>
    <dbReference type="NCBI Taxonomy" id="1077284"/>
    <lineage>
        <taxon>Eukaryota</taxon>
        <taxon>Sar</taxon>
        <taxon>Alveolata</taxon>
        <taxon>Apicomplexa</taxon>
        <taxon>Aconoidasida</taxon>
        <taxon>Haemosporida</taxon>
        <taxon>Plasmodiidae</taxon>
        <taxon>Plasmodium</taxon>
        <taxon>Plasmodium (Plasmodium)</taxon>
    </lineage>
</organism>
<dbReference type="AlphaFoldDB" id="A0A0J9S282"/>
<proteinExistence type="predicted"/>
<gene>
    <name evidence="2" type="ORF">PVIIG_05406</name>
</gene>
<evidence type="ECO:0000313" key="2">
    <source>
        <dbReference type="EMBL" id="KMZ76834.1"/>
    </source>
</evidence>
<feature type="region of interest" description="Disordered" evidence="1">
    <location>
        <begin position="242"/>
        <end position="268"/>
    </location>
</feature>
<reference evidence="2 3" key="1">
    <citation type="submission" date="2011-08" db="EMBL/GenBank/DDBJ databases">
        <title>The Genome Sequence of Plasmodium vivax India VII.</title>
        <authorList>
            <consortium name="The Broad Institute Genome Sequencing Platform"/>
            <consortium name="The Broad Institute Genome Sequencing Center for Infectious Disease"/>
            <person name="Neafsey D."/>
            <person name="Carlton J."/>
            <person name="Barnwell J."/>
            <person name="Collins W."/>
            <person name="Escalante A."/>
            <person name="Mullikin J."/>
            <person name="Saul A."/>
            <person name="Guigo R."/>
            <person name="Camara F."/>
            <person name="Young S.K."/>
            <person name="Zeng Q."/>
            <person name="Gargeya S."/>
            <person name="Fitzgerald M."/>
            <person name="Haas B."/>
            <person name="Abouelleil A."/>
            <person name="Alvarado L."/>
            <person name="Arachchi H.M."/>
            <person name="Berlin A."/>
            <person name="Brown A."/>
            <person name="Chapman S.B."/>
            <person name="Chen Z."/>
            <person name="Dunbar C."/>
            <person name="Freedman E."/>
            <person name="Gearin G."/>
            <person name="Gellesch M."/>
            <person name="Goldberg J."/>
            <person name="Griggs A."/>
            <person name="Gujja S."/>
            <person name="Heiman D."/>
            <person name="Howarth C."/>
            <person name="Larson L."/>
            <person name="Lui A."/>
            <person name="MacDonald P.J.P."/>
            <person name="Montmayeur A."/>
            <person name="Murphy C."/>
            <person name="Neiman D."/>
            <person name="Pearson M."/>
            <person name="Priest M."/>
            <person name="Roberts A."/>
            <person name="Saif S."/>
            <person name="Shea T."/>
            <person name="Shenoy N."/>
            <person name="Sisk P."/>
            <person name="Stolte C."/>
            <person name="Sykes S."/>
            <person name="Wortman J."/>
            <person name="Nusbaum C."/>
            <person name="Birren B."/>
        </authorList>
    </citation>
    <scope>NUCLEOTIDE SEQUENCE [LARGE SCALE GENOMIC DNA]</scope>
    <source>
        <strain evidence="2 3">India VII</strain>
    </source>
</reference>
<accession>A0A0J9S282</accession>
<evidence type="ECO:0000256" key="1">
    <source>
        <dbReference type="SAM" id="MobiDB-lite"/>
    </source>
</evidence>
<feature type="compositionally biased region" description="Polar residues" evidence="1">
    <location>
        <begin position="252"/>
        <end position="268"/>
    </location>
</feature>